<protein>
    <recommendedName>
        <fullName evidence="5">Gustatory receptor</fullName>
    </recommendedName>
</protein>
<feature type="transmembrane region" description="Helical" evidence="2">
    <location>
        <begin position="310"/>
        <end position="331"/>
    </location>
</feature>
<evidence type="ECO:0000256" key="2">
    <source>
        <dbReference type="SAM" id="Phobius"/>
    </source>
</evidence>
<name>A0A1W0WB35_HYPEX</name>
<feature type="region of interest" description="Disordered" evidence="1">
    <location>
        <begin position="1"/>
        <end position="23"/>
    </location>
</feature>
<keyword evidence="4" id="KW-1185">Reference proteome</keyword>
<keyword evidence="2" id="KW-1133">Transmembrane helix</keyword>
<evidence type="ECO:0000313" key="4">
    <source>
        <dbReference type="Proteomes" id="UP000192578"/>
    </source>
</evidence>
<reference evidence="4" key="1">
    <citation type="submission" date="2017-01" db="EMBL/GenBank/DDBJ databases">
        <title>Comparative genomics of anhydrobiosis in the tardigrade Hypsibius dujardini.</title>
        <authorList>
            <person name="Yoshida Y."/>
            <person name="Koutsovoulos G."/>
            <person name="Laetsch D."/>
            <person name="Stevens L."/>
            <person name="Kumar S."/>
            <person name="Horikawa D."/>
            <person name="Ishino K."/>
            <person name="Komine S."/>
            <person name="Tomita M."/>
            <person name="Blaxter M."/>
            <person name="Arakawa K."/>
        </authorList>
    </citation>
    <scope>NUCLEOTIDE SEQUENCE [LARGE SCALE GENOMIC DNA]</scope>
    <source>
        <strain evidence="4">Z151</strain>
    </source>
</reference>
<feature type="transmembrane region" description="Helical" evidence="2">
    <location>
        <begin position="110"/>
        <end position="127"/>
    </location>
</feature>
<evidence type="ECO:0008006" key="5">
    <source>
        <dbReference type="Google" id="ProtNLM"/>
    </source>
</evidence>
<dbReference type="Proteomes" id="UP000192578">
    <property type="component" value="Unassembled WGS sequence"/>
</dbReference>
<feature type="transmembrane region" description="Helical" evidence="2">
    <location>
        <begin position="83"/>
        <end position="104"/>
    </location>
</feature>
<feature type="transmembrane region" description="Helical" evidence="2">
    <location>
        <begin position="148"/>
        <end position="173"/>
    </location>
</feature>
<evidence type="ECO:0000313" key="3">
    <source>
        <dbReference type="EMBL" id="OQV12382.1"/>
    </source>
</evidence>
<keyword evidence="2" id="KW-0812">Transmembrane</keyword>
<dbReference type="EMBL" id="MTYJ01000146">
    <property type="protein sequence ID" value="OQV12382.1"/>
    <property type="molecule type" value="Genomic_DNA"/>
</dbReference>
<dbReference type="AlphaFoldDB" id="A0A1W0WB35"/>
<dbReference type="OrthoDB" id="5800391at2759"/>
<feature type="transmembrane region" description="Helical" evidence="2">
    <location>
        <begin position="272"/>
        <end position="298"/>
    </location>
</feature>
<evidence type="ECO:0000256" key="1">
    <source>
        <dbReference type="SAM" id="MobiDB-lite"/>
    </source>
</evidence>
<feature type="transmembrane region" description="Helical" evidence="2">
    <location>
        <begin position="393"/>
        <end position="412"/>
    </location>
</feature>
<proteinExistence type="predicted"/>
<keyword evidence="2" id="KW-0472">Membrane</keyword>
<organism evidence="3 4">
    <name type="scientific">Hypsibius exemplaris</name>
    <name type="common">Freshwater tardigrade</name>
    <dbReference type="NCBI Taxonomy" id="2072580"/>
    <lineage>
        <taxon>Eukaryota</taxon>
        <taxon>Metazoa</taxon>
        <taxon>Ecdysozoa</taxon>
        <taxon>Tardigrada</taxon>
        <taxon>Eutardigrada</taxon>
        <taxon>Parachela</taxon>
        <taxon>Hypsibioidea</taxon>
        <taxon>Hypsibiidae</taxon>
        <taxon>Hypsibius</taxon>
    </lineage>
</organism>
<comment type="caution">
    <text evidence="3">The sequence shown here is derived from an EMBL/GenBank/DDBJ whole genome shotgun (WGS) entry which is preliminary data.</text>
</comment>
<sequence>MLESPEKVALNGSGISSRDPSANNNHIRKSLAVSEVLSELPYSTGARSTDMAPHCPRTYPTTVFSTLLGFLKAVRVLPSRNQALFGVSFFFGIYYILAVSHSVLWVGEVLLGYVSSTFLLLCLRFRSGKIIELSKEIAVEFGKCHSNSILALKIVSAIMISILVILCLGWEILDLVAYGSGFLETMQSPVFIAVFNRHIKLYQMLCVWFSLGTTITILMNTAMIFFAVTVLALYCCWREINIRLKRDLFYLLNDFEVEWERLRQLAERTDDFFSSALFISWGADIVCAVGYLGSLVIYGGGSPIEQAYTVFGFFIHAIWNPGCCLIPCILFDEEMMSTRQIVMGAVHREMDGTRRTGVKDPHRMMHLNLILQTVAYRPVAFTAWKFFYVNRNVILTISTVMVSYALVLVQLVGRKHEVISTNGTAVEGFGQNLLEATLGVNVTGNSNFTA</sequence>
<accession>A0A1W0WB35</accession>
<feature type="transmembrane region" description="Helical" evidence="2">
    <location>
        <begin position="207"/>
        <end position="237"/>
    </location>
</feature>
<gene>
    <name evidence="3" type="ORF">BV898_13335</name>
</gene>
<feature type="compositionally biased region" description="Polar residues" evidence="1">
    <location>
        <begin position="13"/>
        <end position="23"/>
    </location>
</feature>